<protein>
    <submittedName>
        <fullName evidence="1">Uncharacterized protein</fullName>
    </submittedName>
</protein>
<evidence type="ECO:0000313" key="2">
    <source>
        <dbReference type="Proteomes" id="UP001367508"/>
    </source>
</evidence>
<comment type="caution">
    <text evidence="1">The sequence shown here is derived from an EMBL/GenBank/DDBJ whole genome shotgun (WGS) entry which is preliminary data.</text>
</comment>
<proteinExistence type="predicted"/>
<organism evidence="1 2">
    <name type="scientific">Canavalia gladiata</name>
    <name type="common">Sword bean</name>
    <name type="synonym">Dolichos gladiatus</name>
    <dbReference type="NCBI Taxonomy" id="3824"/>
    <lineage>
        <taxon>Eukaryota</taxon>
        <taxon>Viridiplantae</taxon>
        <taxon>Streptophyta</taxon>
        <taxon>Embryophyta</taxon>
        <taxon>Tracheophyta</taxon>
        <taxon>Spermatophyta</taxon>
        <taxon>Magnoliopsida</taxon>
        <taxon>eudicotyledons</taxon>
        <taxon>Gunneridae</taxon>
        <taxon>Pentapetalae</taxon>
        <taxon>rosids</taxon>
        <taxon>fabids</taxon>
        <taxon>Fabales</taxon>
        <taxon>Fabaceae</taxon>
        <taxon>Papilionoideae</taxon>
        <taxon>50 kb inversion clade</taxon>
        <taxon>NPAAA clade</taxon>
        <taxon>indigoferoid/millettioid clade</taxon>
        <taxon>Phaseoleae</taxon>
        <taxon>Canavalia</taxon>
    </lineage>
</organism>
<reference evidence="1 2" key="1">
    <citation type="submission" date="2024-01" db="EMBL/GenBank/DDBJ databases">
        <title>The genomes of 5 underutilized Papilionoideae crops provide insights into root nodulation and disease resistanc.</title>
        <authorList>
            <person name="Jiang F."/>
        </authorList>
    </citation>
    <scope>NUCLEOTIDE SEQUENCE [LARGE SCALE GENOMIC DNA]</scope>
    <source>
        <strain evidence="1">LVBAO_FW01</strain>
        <tissue evidence="1">Leaves</tissue>
    </source>
</reference>
<evidence type="ECO:0000313" key="1">
    <source>
        <dbReference type="EMBL" id="KAK7360724.1"/>
    </source>
</evidence>
<name>A0AAN9R7H6_CANGL</name>
<gene>
    <name evidence="1" type="ORF">VNO77_02733</name>
</gene>
<dbReference type="AlphaFoldDB" id="A0AAN9R7H6"/>
<sequence>MMRTLYMHAFGIVVEALLDPPQPEFEPSTHHHFVAKFLLPVMRTPHTSSHWHAHLTCQCPSISQVESTDEPCINLHSIPHVIDP</sequence>
<keyword evidence="2" id="KW-1185">Reference proteome</keyword>
<dbReference type="EMBL" id="JAYMYQ010000001">
    <property type="protein sequence ID" value="KAK7360724.1"/>
    <property type="molecule type" value="Genomic_DNA"/>
</dbReference>
<dbReference type="Proteomes" id="UP001367508">
    <property type="component" value="Unassembled WGS sequence"/>
</dbReference>
<accession>A0AAN9R7H6</accession>